<comment type="similarity">
    <text evidence="1">Belongs to the carbon-nitrogen hydrolase superfamily. NIT1/NIT2 family.</text>
</comment>
<dbReference type="RefSeq" id="WP_020310067.1">
    <property type="nucleotide sequence ID" value="NZ_JBBMEU010000003.1"/>
</dbReference>
<sequence length="264" mass="29729">MKISLIQFPIVPGDRLANFDQVRRRVQQAARAGSDMAVLPELWDLSFYPPDVYDLADEEGRQAQAFLQDLAASCHIQLIGGSIVRRHDGCLYNTTYIVDEEGNRVSSYDKCHLFTPGGEEKVFAPGDHLNTFFLGDIPMASITCYDLRFGEWVRMAALAGAQILFVPAAWPHPRLAHWQILNRARAIENQFFVVAVNSCGTCGDYRFCGHSMIIDPWGEVLAQGGDGEEIVTGEIDLSVIKDIRSRINVFRDRRPELYHLEGKR</sequence>
<organism evidence="3 4">
    <name type="scientific">Megasphaera intestinihominis</name>
    <dbReference type="NCBI Taxonomy" id="3133159"/>
    <lineage>
        <taxon>Bacteria</taxon>
        <taxon>Bacillati</taxon>
        <taxon>Bacillota</taxon>
        <taxon>Negativicutes</taxon>
        <taxon>Veillonellales</taxon>
        <taxon>Veillonellaceae</taxon>
        <taxon>Megasphaera</taxon>
    </lineage>
</organism>
<evidence type="ECO:0000256" key="1">
    <source>
        <dbReference type="ARBA" id="ARBA00010613"/>
    </source>
</evidence>
<evidence type="ECO:0000313" key="4">
    <source>
        <dbReference type="Proteomes" id="UP001433088"/>
    </source>
</evidence>
<dbReference type="Pfam" id="PF00795">
    <property type="entry name" value="CN_hydrolase"/>
    <property type="match status" value="1"/>
</dbReference>
<evidence type="ECO:0000313" key="3">
    <source>
        <dbReference type="EMBL" id="MEQ2421350.1"/>
    </source>
</evidence>
<dbReference type="InterPro" id="IPR003010">
    <property type="entry name" value="C-N_Hydrolase"/>
</dbReference>
<evidence type="ECO:0000259" key="2">
    <source>
        <dbReference type="PROSITE" id="PS50263"/>
    </source>
</evidence>
<dbReference type="PANTHER" id="PTHR23088:SF27">
    <property type="entry name" value="DEAMINATED GLUTATHIONE AMIDASE"/>
    <property type="match status" value="1"/>
</dbReference>
<protein>
    <submittedName>
        <fullName evidence="3">Carbon-nitrogen family hydrolase</fullName>
    </submittedName>
</protein>
<comment type="caution">
    <text evidence="3">The sequence shown here is derived from an EMBL/GenBank/DDBJ whole genome shotgun (WGS) entry which is preliminary data.</text>
</comment>
<keyword evidence="3" id="KW-0378">Hydrolase</keyword>
<dbReference type="PROSITE" id="PS50263">
    <property type="entry name" value="CN_HYDROLASE"/>
    <property type="match status" value="1"/>
</dbReference>
<dbReference type="GO" id="GO:0016787">
    <property type="term" value="F:hydrolase activity"/>
    <property type="evidence" value="ECO:0007669"/>
    <property type="project" value="UniProtKB-KW"/>
</dbReference>
<dbReference type="SUPFAM" id="SSF56317">
    <property type="entry name" value="Carbon-nitrogen hydrolase"/>
    <property type="match status" value="1"/>
</dbReference>
<dbReference type="CDD" id="cd07583">
    <property type="entry name" value="nitrilase_5"/>
    <property type="match status" value="1"/>
</dbReference>
<reference evidence="3 4" key="1">
    <citation type="submission" date="2024-03" db="EMBL/GenBank/DDBJ databases">
        <title>Human intestinal bacterial collection.</title>
        <authorList>
            <person name="Pauvert C."/>
            <person name="Hitch T.C.A."/>
            <person name="Clavel T."/>
        </authorList>
    </citation>
    <scope>NUCLEOTIDE SEQUENCE [LARGE SCALE GENOMIC DNA]</scope>
    <source>
        <strain evidence="3 4">CLA-AA-H81</strain>
    </source>
</reference>
<dbReference type="InterPro" id="IPR036526">
    <property type="entry name" value="C-N_Hydrolase_sf"/>
</dbReference>
<gene>
    <name evidence="3" type="ORF">WMO23_01190</name>
</gene>
<dbReference type="EMBL" id="JBBMEU010000003">
    <property type="protein sequence ID" value="MEQ2421350.1"/>
    <property type="molecule type" value="Genomic_DNA"/>
</dbReference>
<dbReference type="PANTHER" id="PTHR23088">
    <property type="entry name" value="NITRILASE-RELATED"/>
    <property type="match status" value="1"/>
</dbReference>
<keyword evidence="4" id="KW-1185">Reference proteome</keyword>
<dbReference type="Proteomes" id="UP001433088">
    <property type="component" value="Unassembled WGS sequence"/>
</dbReference>
<proteinExistence type="inferred from homology"/>
<feature type="domain" description="CN hydrolase" evidence="2">
    <location>
        <begin position="1"/>
        <end position="237"/>
    </location>
</feature>
<name>A0ABV1CUC9_9FIRM</name>
<accession>A0ABV1CUC9</accession>
<dbReference type="Gene3D" id="3.60.110.10">
    <property type="entry name" value="Carbon-nitrogen hydrolase"/>
    <property type="match status" value="1"/>
</dbReference>